<keyword evidence="4" id="KW-1185">Reference proteome</keyword>
<gene>
    <name evidence="3" type="ORF">THIARS_40164</name>
</gene>
<organism evidence="3 4">
    <name type="scientific">Thiomonas delicata</name>
    <name type="common">Thiomonas cuprina</name>
    <dbReference type="NCBI Taxonomy" id="364030"/>
    <lineage>
        <taxon>Bacteria</taxon>
        <taxon>Pseudomonadati</taxon>
        <taxon>Pseudomonadota</taxon>
        <taxon>Betaproteobacteria</taxon>
        <taxon>Burkholderiales</taxon>
        <taxon>Thiomonas</taxon>
    </lineage>
</organism>
<feature type="region of interest" description="Disordered" evidence="1">
    <location>
        <begin position="148"/>
        <end position="184"/>
    </location>
</feature>
<keyword evidence="2" id="KW-0812">Transmembrane</keyword>
<dbReference type="AlphaFoldDB" id="A0A238CZX6"/>
<evidence type="ECO:0000313" key="4">
    <source>
        <dbReference type="Proteomes" id="UP000214566"/>
    </source>
</evidence>
<feature type="transmembrane region" description="Helical" evidence="2">
    <location>
        <begin position="27"/>
        <end position="50"/>
    </location>
</feature>
<evidence type="ECO:0000256" key="1">
    <source>
        <dbReference type="SAM" id="MobiDB-lite"/>
    </source>
</evidence>
<proteinExistence type="predicted"/>
<evidence type="ECO:0000256" key="2">
    <source>
        <dbReference type="SAM" id="Phobius"/>
    </source>
</evidence>
<accession>A0A238CZX6</accession>
<sequence>MIDRIAALADIVPPAPAMPPPPQPWWFGPWGAALAGALLCTALCLIWAVWRTRGQLRALRALRRLRKRSLASPPAADQIGFAASAALACAQRGGVEAHDLPAACRAQLDALRYQRPGLTGADLQPVFSALNAALRDVAWLRVVSRRAPASNAAEAPSGPREQAKSSPARAISVQGAHPRGKQAP</sequence>
<dbReference type="EMBL" id="FLMQ01000034">
    <property type="protein sequence ID" value="SBP86535.1"/>
    <property type="molecule type" value="Genomic_DNA"/>
</dbReference>
<keyword evidence="2" id="KW-0472">Membrane</keyword>
<dbReference type="Proteomes" id="UP000214566">
    <property type="component" value="Unassembled WGS sequence"/>
</dbReference>
<protein>
    <recommendedName>
        <fullName evidence="5">DUF4381 domain-containing protein</fullName>
    </recommendedName>
</protein>
<keyword evidence="2" id="KW-1133">Transmembrane helix</keyword>
<dbReference type="RefSeq" id="WP_094159069.1">
    <property type="nucleotide sequence ID" value="NZ_LT592170.1"/>
</dbReference>
<evidence type="ECO:0000313" key="3">
    <source>
        <dbReference type="EMBL" id="SBP86535.1"/>
    </source>
</evidence>
<name>A0A238CZX6_THIDL</name>
<evidence type="ECO:0008006" key="5">
    <source>
        <dbReference type="Google" id="ProtNLM"/>
    </source>
</evidence>
<reference evidence="3 4" key="1">
    <citation type="submission" date="2016-06" db="EMBL/GenBank/DDBJ databases">
        <authorList>
            <person name="Kjaerup R.B."/>
            <person name="Dalgaard T.S."/>
            <person name="Juul-Madsen H.R."/>
        </authorList>
    </citation>
    <scope>NUCLEOTIDE SEQUENCE [LARGE SCALE GENOMIC DNA]</scope>
    <source>
        <strain evidence="3 4">DSM 16361</strain>
    </source>
</reference>